<protein>
    <submittedName>
        <fullName evidence="1">DUF2283 domain-containing protein</fullName>
    </submittedName>
</protein>
<organism evidence="1 2">
    <name type="scientific">Thiorhodococcus minor</name>
    <dbReference type="NCBI Taxonomy" id="57489"/>
    <lineage>
        <taxon>Bacteria</taxon>
        <taxon>Pseudomonadati</taxon>
        <taxon>Pseudomonadota</taxon>
        <taxon>Gammaproteobacteria</taxon>
        <taxon>Chromatiales</taxon>
        <taxon>Chromatiaceae</taxon>
        <taxon>Thiorhodococcus</taxon>
    </lineage>
</organism>
<dbReference type="InterPro" id="IPR019270">
    <property type="entry name" value="DUF2283"/>
</dbReference>
<dbReference type="Proteomes" id="UP000483379">
    <property type="component" value="Unassembled WGS sequence"/>
</dbReference>
<accession>A0A6M0K224</accession>
<proteinExistence type="predicted"/>
<dbReference type="EMBL" id="JAAIJQ010000063">
    <property type="protein sequence ID" value="NEV63798.1"/>
    <property type="molecule type" value="Genomic_DNA"/>
</dbReference>
<name>A0A6M0K224_9GAMM</name>
<keyword evidence="2" id="KW-1185">Reference proteome</keyword>
<evidence type="ECO:0000313" key="2">
    <source>
        <dbReference type="Proteomes" id="UP000483379"/>
    </source>
</evidence>
<comment type="caution">
    <text evidence="1">The sequence shown here is derived from an EMBL/GenBank/DDBJ whole genome shotgun (WGS) entry which is preliminary data.</text>
</comment>
<gene>
    <name evidence="1" type="ORF">G3446_18215</name>
</gene>
<evidence type="ECO:0000313" key="1">
    <source>
        <dbReference type="EMBL" id="NEV63798.1"/>
    </source>
</evidence>
<sequence>MKLEFDTASDAAYFEISDAAVATPKEIELGIIADDGADDRLIGIEVLSVSKRKNSEDGLLDYRTSFSTKVEESLAT</sequence>
<dbReference type="AlphaFoldDB" id="A0A6M0K224"/>
<dbReference type="Pfam" id="PF10049">
    <property type="entry name" value="DUF2283"/>
    <property type="match status" value="1"/>
</dbReference>
<reference evidence="1 2" key="1">
    <citation type="submission" date="2020-02" db="EMBL/GenBank/DDBJ databases">
        <title>Genome sequences of Thiorhodococcus mannitoliphagus and Thiorhodococcus minor, purple sulfur photosynthetic bacteria in the gammaproteobacterial family, Chromatiaceae.</title>
        <authorList>
            <person name="Aviles F.A."/>
            <person name="Meyer T.E."/>
            <person name="Kyndt J.A."/>
        </authorList>
    </citation>
    <scope>NUCLEOTIDE SEQUENCE [LARGE SCALE GENOMIC DNA]</scope>
    <source>
        <strain evidence="1 2">DSM 11518</strain>
    </source>
</reference>